<keyword evidence="1" id="KW-0732">Signal</keyword>
<dbReference type="PROSITE" id="PS51257">
    <property type="entry name" value="PROKAR_LIPOPROTEIN"/>
    <property type="match status" value="1"/>
</dbReference>
<keyword evidence="3" id="KW-1185">Reference proteome</keyword>
<proteinExistence type="predicted"/>
<dbReference type="SUPFAM" id="SSF51445">
    <property type="entry name" value="(Trans)glycosidases"/>
    <property type="match status" value="1"/>
</dbReference>
<feature type="chain" id="PRO_5045394052" description="Glycoside hydrolase" evidence="1">
    <location>
        <begin position="25"/>
        <end position="347"/>
    </location>
</feature>
<protein>
    <recommendedName>
        <fullName evidence="4">Glycoside hydrolase</fullName>
    </recommendedName>
</protein>
<name>A0ABN5H349_9FIRM</name>
<feature type="signal peptide" evidence="1">
    <location>
        <begin position="1"/>
        <end position="24"/>
    </location>
</feature>
<evidence type="ECO:0000256" key="1">
    <source>
        <dbReference type="SAM" id="SignalP"/>
    </source>
</evidence>
<dbReference type="CDD" id="cd19608">
    <property type="entry name" value="GH113_mannanase-like"/>
    <property type="match status" value="1"/>
</dbReference>
<dbReference type="Gene3D" id="3.20.20.80">
    <property type="entry name" value="Glycosidases"/>
    <property type="match status" value="1"/>
</dbReference>
<evidence type="ECO:0000313" key="2">
    <source>
        <dbReference type="EMBL" id="AUW95157.1"/>
    </source>
</evidence>
<gene>
    <name evidence="2" type="ORF">BXT84_15325</name>
</gene>
<dbReference type="InterPro" id="IPR017853">
    <property type="entry name" value="GH"/>
</dbReference>
<evidence type="ECO:0000313" key="3">
    <source>
        <dbReference type="Proteomes" id="UP000325292"/>
    </source>
</evidence>
<sequence length="347" mass="38140">MHYLRLLFASALALTLAGCGQKAAVQPVATHPPHKVHVVAKPLVAPPWPTVQSGINVEVWNTPTPSQIDGVINAVAALHVRTVAIVIPFGQSNWQANNVGPVHFTPSPRVIRQVILQAYHDHLSVMLRPMLDEGTLTPSGHWRGDIAPQSLNSWFKHYAQALTPYAALGQQEHVGAFDIGTELSSIESDNQGWDTVIHAVKQVYQGPLLYSFNWNSPSLAALPPWTKQLTWIGLDAYYPLNTPSGTESALVQAWQPWISQTAKIPNLVITELGVMPKPHAWQAPWVWDPPGPTNWSVQAQYDAAAIKAWQGHAQGLYWWGVMLPRSGQGASFDPIWHPSAAVIQTAW</sequence>
<organism evidence="2 3">
    <name type="scientific">Sulfobacillus thermotolerans</name>
    <dbReference type="NCBI Taxonomy" id="338644"/>
    <lineage>
        <taxon>Bacteria</taxon>
        <taxon>Bacillati</taxon>
        <taxon>Bacillota</taxon>
        <taxon>Clostridia</taxon>
        <taxon>Eubacteriales</taxon>
        <taxon>Clostridiales Family XVII. Incertae Sedis</taxon>
        <taxon>Sulfobacillus</taxon>
    </lineage>
</organism>
<evidence type="ECO:0008006" key="4">
    <source>
        <dbReference type="Google" id="ProtNLM"/>
    </source>
</evidence>
<dbReference type="EMBL" id="CP019454">
    <property type="protein sequence ID" value="AUW95157.1"/>
    <property type="molecule type" value="Genomic_DNA"/>
</dbReference>
<dbReference type="Proteomes" id="UP000325292">
    <property type="component" value="Chromosome"/>
</dbReference>
<reference evidence="2 3" key="1">
    <citation type="journal article" date="2019" name="Sci. Rep.">
        <title>Sulfobacillus thermotolerans: new insights into resistance and metabolic capacities of acidophilic chemolithotrophs.</title>
        <authorList>
            <person name="Panyushkina A.E."/>
            <person name="Babenko V.V."/>
            <person name="Nikitina A.S."/>
            <person name="Selezneva O.V."/>
            <person name="Tsaplina I.A."/>
            <person name="Letarova M.A."/>
            <person name="Kostryukova E.S."/>
            <person name="Letarov A.V."/>
        </authorList>
    </citation>
    <scope>NUCLEOTIDE SEQUENCE [LARGE SCALE GENOMIC DNA]</scope>
    <source>
        <strain evidence="2 3">Kr1</strain>
    </source>
</reference>
<accession>A0ABN5H349</accession>
<dbReference type="Pfam" id="PF22612">
    <property type="entry name" value="GH113"/>
    <property type="match status" value="1"/>
</dbReference>
<dbReference type="InterPro" id="IPR055151">
    <property type="entry name" value="GH113"/>
</dbReference>